<accession>A0AA42DLT8</accession>
<comment type="caution">
    <text evidence="2">The sequence shown here is derived from an EMBL/GenBank/DDBJ whole genome shotgun (WGS) entry which is preliminary data.</text>
</comment>
<dbReference type="RefSeq" id="WP_154668747.1">
    <property type="nucleotide sequence ID" value="NZ_JAQIFT010000032.1"/>
</dbReference>
<evidence type="ECO:0000313" key="3">
    <source>
        <dbReference type="Proteomes" id="UP001169242"/>
    </source>
</evidence>
<dbReference type="EMBL" id="JAQIFT010000032">
    <property type="protein sequence ID" value="MDA3731316.1"/>
    <property type="molecule type" value="Genomic_DNA"/>
</dbReference>
<keyword evidence="1" id="KW-0472">Membrane</keyword>
<sequence>MKSWGLALASLGCISIMVGPALVENYLWMIVQGILLLIIGFVLLKKGKS</sequence>
<reference evidence="2" key="1">
    <citation type="journal article" date="2023" name="Int. J. Syst. Evol. Microbiol.">
        <title>&lt;i&gt;Holtiella tumoricola&lt;/i&gt; gen. nov. sp. nov., isolated from a human clinical sample.</title>
        <authorList>
            <person name="Allen-Vercoe E."/>
            <person name="Daigneault M.C."/>
            <person name="Vancuren S.J."/>
            <person name="Cochrane K."/>
            <person name="O'Neal L.L."/>
            <person name="Sankaranarayanan K."/>
            <person name="Lawson P.A."/>
        </authorList>
    </citation>
    <scope>NUCLEOTIDE SEQUENCE</scope>
    <source>
        <strain evidence="2">CC70A</strain>
    </source>
</reference>
<keyword evidence="1" id="KW-0812">Transmembrane</keyword>
<keyword evidence="1" id="KW-1133">Transmembrane helix</keyword>
<dbReference type="AlphaFoldDB" id="A0AA42DLT8"/>
<proteinExistence type="predicted"/>
<evidence type="ECO:0000256" key="1">
    <source>
        <dbReference type="SAM" id="Phobius"/>
    </source>
</evidence>
<dbReference type="Proteomes" id="UP001169242">
    <property type="component" value="Unassembled WGS sequence"/>
</dbReference>
<name>A0AA42DLT8_9FIRM</name>
<gene>
    <name evidence="2" type="ORF">PBV87_07460</name>
</gene>
<organism evidence="2 3">
    <name type="scientific">Holtiella tumoricola</name>
    <dbReference type="NCBI Taxonomy" id="3018743"/>
    <lineage>
        <taxon>Bacteria</taxon>
        <taxon>Bacillati</taxon>
        <taxon>Bacillota</taxon>
        <taxon>Clostridia</taxon>
        <taxon>Lachnospirales</taxon>
        <taxon>Cellulosilyticaceae</taxon>
        <taxon>Holtiella</taxon>
    </lineage>
</organism>
<feature type="transmembrane region" description="Helical" evidence="1">
    <location>
        <begin position="25"/>
        <end position="44"/>
    </location>
</feature>
<protein>
    <submittedName>
        <fullName evidence="2">Uncharacterized protein</fullName>
    </submittedName>
</protein>
<keyword evidence="3" id="KW-1185">Reference proteome</keyword>
<evidence type="ECO:0000313" key="2">
    <source>
        <dbReference type="EMBL" id="MDA3731316.1"/>
    </source>
</evidence>